<protein>
    <submittedName>
        <fullName evidence="3">Uncharacterized protein</fullName>
    </submittedName>
</protein>
<reference evidence="3 4" key="1">
    <citation type="submission" date="2019-06" db="EMBL/GenBank/DDBJ databases">
        <title>Sequencing the genomes of 1000 actinobacteria strains.</title>
        <authorList>
            <person name="Klenk H.-P."/>
        </authorList>
    </citation>
    <scope>NUCLEOTIDE SEQUENCE [LARGE SCALE GENOMIC DNA]</scope>
    <source>
        <strain evidence="3 4">DSM 41695</strain>
    </source>
</reference>
<accession>A0A561TLT6</accession>
<name>A0A561TLT6_9ACTN</name>
<dbReference type="Proteomes" id="UP000316603">
    <property type="component" value="Unassembled WGS sequence"/>
</dbReference>
<evidence type="ECO:0000313" key="3">
    <source>
        <dbReference type="EMBL" id="TWF88024.1"/>
    </source>
</evidence>
<feature type="transmembrane region" description="Helical" evidence="2">
    <location>
        <begin position="51"/>
        <end position="72"/>
    </location>
</feature>
<sequence length="168" mass="17412">MFAAMEIKEAVLWALLGGGAAEMTLFLGAVKPSSPKKQWVWPWTPSEMRVYGVWMAVRVTVSGALAAPFAATGKVSDALTAFLVGVVAPLLMAKLAATAQQFVGRTMLDPPQQDQIYPSDGPAANGQGGTIMGQSTSQVEHPVVPEARTAGDADLGNVGTTGVGNAEQ</sequence>
<feature type="transmembrane region" description="Helical" evidence="2">
    <location>
        <begin position="12"/>
        <end position="30"/>
    </location>
</feature>
<keyword evidence="2" id="KW-0472">Membrane</keyword>
<dbReference type="EMBL" id="VIWV01000001">
    <property type="protein sequence ID" value="TWF88024.1"/>
    <property type="molecule type" value="Genomic_DNA"/>
</dbReference>
<evidence type="ECO:0000256" key="1">
    <source>
        <dbReference type="SAM" id="MobiDB-lite"/>
    </source>
</evidence>
<keyword evidence="4" id="KW-1185">Reference proteome</keyword>
<keyword evidence="2" id="KW-1133">Transmembrane helix</keyword>
<gene>
    <name evidence="3" type="ORF">FHX78_115042</name>
</gene>
<feature type="region of interest" description="Disordered" evidence="1">
    <location>
        <begin position="110"/>
        <end position="168"/>
    </location>
</feature>
<evidence type="ECO:0000256" key="2">
    <source>
        <dbReference type="SAM" id="Phobius"/>
    </source>
</evidence>
<keyword evidence="2" id="KW-0812">Transmembrane</keyword>
<feature type="transmembrane region" description="Helical" evidence="2">
    <location>
        <begin position="78"/>
        <end position="97"/>
    </location>
</feature>
<dbReference type="AlphaFoldDB" id="A0A561TLT6"/>
<proteinExistence type="predicted"/>
<evidence type="ECO:0000313" key="4">
    <source>
        <dbReference type="Proteomes" id="UP000316603"/>
    </source>
</evidence>
<comment type="caution">
    <text evidence="3">The sequence shown here is derived from an EMBL/GenBank/DDBJ whole genome shotgun (WGS) entry which is preliminary data.</text>
</comment>
<organism evidence="3 4">
    <name type="scientific">Streptomyces capillispiralis</name>
    <dbReference type="NCBI Taxonomy" id="68182"/>
    <lineage>
        <taxon>Bacteria</taxon>
        <taxon>Bacillati</taxon>
        <taxon>Actinomycetota</taxon>
        <taxon>Actinomycetes</taxon>
        <taxon>Kitasatosporales</taxon>
        <taxon>Streptomycetaceae</taxon>
        <taxon>Streptomyces</taxon>
    </lineage>
</organism>